<dbReference type="Pfam" id="PF07992">
    <property type="entry name" value="Pyr_redox_2"/>
    <property type="match status" value="1"/>
</dbReference>
<dbReference type="PANTHER" id="PTHR42913:SF4">
    <property type="entry name" value="ALTERNATIVE NAD(P)H-UBIQUINONE OXIDOREDUCTASE C1, CHLOROPLASTIC_MITOCHONDRIAL"/>
    <property type="match status" value="1"/>
</dbReference>
<protein>
    <submittedName>
        <fullName evidence="7">NAD(P)/FAD-dependent oxidoreductase</fullName>
    </submittedName>
</protein>
<proteinExistence type="inferred from homology"/>
<comment type="similarity">
    <text evidence="2">Belongs to the NADH dehydrogenase family.</text>
</comment>
<dbReference type="RefSeq" id="WP_252664075.1">
    <property type="nucleotide sequence ID" value="NZ_CP098611.1"/>
</dbReference>
<evidence type="ECO:0000256" key="2">
    <source>
        <dbReference type="ARBA" id="ARBA00005272"/>
    </source>
</evidence>
<name>A0ABY5ASV3_9CYAN</name>
<organism evidence="7 8">
    <name type="scientific">Phormidium yuhuli AB48</name>
    <dbReference type="NCBI Taxonomy" id="2940671"/>
    <lineage>
        <taxon>Bacteria</taxon>
        <taxon>Bacillati</taxon>
        <taxon>Cyanobacteriota</taxon>
        <taxon>Cyanophyceae</taxon>
        <taxon>Oscillatoriophycideae</taxon>
        <taxon>Oscillatoriales</taxon>
        <taxon>Oscillatoriaceae</taxon>
        <taxon>Phormidium</taxon>
        <taxon>Phormidium yuhuli</taxon>
    </lineage>
</organism>
<evidence type="ECO:0000259" key="6">
    <source>
        <dbReference type="Pfam" id="PF07992"/>
    </source>
</evidence>
<comment type="cofactor">
    <cofactor evidence="1">
        <name>FAD</name>
        <dbReference type="ChEBI" id="CHEBI:57692"/>
    </cofactor>
</comment>
<dbReference type="Proteomes" id="UP001056708">
    <property type="component" value="Chromosome"/>
</dbReference>
<dbReference type="InterPro" id="IPR051169">
    <property type="entry name" value="NADH-Q_oxidoreductase"/>
</dbReference>
<evidence type="ECO:0000256" key="4">
    <source>
        <dbReference type="ARBA" id="ARBA00022827"/>
    </source>
</evidence>
<evidence type="ECO:0000313" key="8">
    <source>
        <dbReference type="Proteomes" id="UP001056708"/>
    </source>
</evidence>
<sequence>MNRPPSSPLNPRICILGGGFAGLYSALALAKINLLEQWQIVIIDKTDRFEFSPLLYELISGELEPWEIAPPYLQLLRNERISFYCDRVEDINLDARQVQLRDRGSLSYTYLIIALGLERRVPPHPDVLSFRRLADVERLNAELERLQHQPSLDISIIGAGASGVELACKLADRLGDRHQIHLIHRGSQLLPKFSPQTRKAAQRAINKRRIRLSLNTNVKGIQHQGDFQLQLQQQEKFFKETSHLVIWTAGTQVNPLIRRLPGGEQGQLPVTPELQLTRYPEVFVLGDLAATPLANSAQVAYQQAPHLAKNLKSYVFQGPLKPFQYRHLGEMLTLGIHRGVVHSFGITLNGRLGHLIRTLVYIQRLPTLKQSLSVFCHRLKRLIKWQ</sequence>
<dbReference type="PANTHER" id="PTHR42913">
    <property type="entry name" value="APOPTOSIS-INDUCING FACTOR 1"/>
    <property type="match status" value="1"/>
</dbReference>
<keyword evidence="3" id="KW-0285">Flavoprotein</keyword>
<evidence type="ECO:0000256" key="1">
    <source>
        <dbReference type="ARBA" id="ARBA00001974"/>
    </source>
</evidence>
<dbReference type="EMBL" id="CP098611">
    <property type="protein sequence ID" value="USR91996.1"/>
    <property type="molecule type" value="Genomic_DNA"/>
</dbReference>
<feature type="domain" description="FAD/NAD(P)-binding" evidence="6">
    <location>
        <begin position="12"/>
        <end position="304"/>
    </location>
</feature>
<reference evidence="7" key="1">
    <citation type="submission" date="2022-06" db="EMBL/GenBank/DDBJ databases">
        <title>Genome sequence of Phormidium yuhuli AB48 isolated from an industrial photobioreactor environment.</title>
        <authorList>
            <person name="Qiu Y."/>
            <person name="Noonan A.J.C."/>
            <person name="Dofher K."/>
            <person name="Koch M."/>
            <person name="Kieft B."/>
            <person name="Lin X."/>
            <person name="Ziels R.M."/>
            <person name="Hallam S.J."/>
        </authorList>
    </citation>
    <scope>NUCLEOTIDE SEQUENCE</scope>
    <source>
        <strain evidence="7">AB48</strain>
    </source>
</reference>
<dbReference type="InterPro" id="IPR023753">
    <property type="entry name" value="FAD/NAD-binding_dom"/>
</dbReference>
<evidence type="ECO:0000256" key="3">
    <source>
        <dbReference type="ARBA" id="ARBA00022630"/>
    </source>
</evidence>
<gene>
    <name evidence="7" type="ORF">NEA10_04525</name>
</gene>
<accession>A0ABY5ASV3</accession>
<keyword evidence="8" id="KW-1185">Reference proteome</keyword>
<keyword evidence="5" id="KW-0560">Oxidoreductase</keyword>
<dbReference type="SUPFAM" id="SSF51905">
    <property type="entry name" value="FAD/NAD(P)-binding domain"/>
    <property type="match status" value="2"/>
</dbReference>
<keyword evidence="4" id="KW-0274">FAD</keyword>
<dbReference type="InterPro" id="IPR036188">
    <property type="entry name" value="FAD/NAD-bd_sf"/>
</dbReference>
<evidence type="ECO:0000256" key="5">
    <source>
        <dbReference type="ARBA" id="ARBA00023002"/>
    </source>
</evidence>
<dbReference type="Gene3D" id="3.50.50.100">
    <property type="match status" value="1"/>
</dbReference>
<dbReference type="PRINTS" id="PR00368">
    <property type="entry name" value="FADPNR"/>
</dbReference>
<dbReference type="PRINTS" id="PR00469">
    <property type="entry name" value="PNDRDTASEII"/>
</dbReference>
<evidence type="ECO:0000313" key="7">
    <source>
        <dbReference type="EMBL" id="USR91996.1"/>
    </source>
</evidence>